<feature type="transmembrane region" description="Helical" evidence="1">
    <location>
        <begin position="20"/>
        <end position="43"/>
    </location>
</feature>
<comment type="caution">
    <text evidence="2">The sequence shown here is derived from an EMBL/GenBank/DDBJ whole genome shotgun (WGS) entry which is preliminary data.</text>
</comment>
<keyword evidence="1" id="KW-0812">Transmembrane</keyword>
<dbReference type="AlphaFoldDB" id="A0AAN7N0F3"/>
<evidence type="ECO:0000313" key="2">
    <source>
        <dbReference type="EMBL" id="KAK4802956.1"/>
    </source>
</evidence>
<dbReference type="PANTHER" id="PTHR31852">
    <property type="entry name" value="LATE EMBRYOGENESIS ABUNDANT (LEA) HYDROXYPROLINE-RICH GLYCOPROTEIN FAMILY"/>
    <property type="match status" value="1"/>
</dbReference>
<evidence type="ECO:0000256" key="1">
    <source>
        <dbReference type="SAM" id="Phobius"/>
    </source>
</evidence>
<dbReference type="Proteomes" id="UP001346149">
    <property type="component" value="Unassembled WGS sequence"/>
</dbReference>
<organism evidence="2 3">
    <name type="scientific">Trapa natans</name>
    <name type="common">Water chestnut</name>
    <dbReference type="NCBI Taxonomy" id="22666"/>
    <lineage>
        <taxon>Eukaryota</taxon>
        <taxon>Viridiplantae</taxon>
        <taxon>Streptophyta</taxon>
        <taxon>Embryophyta</taxon>
        <taxon>Tracheophyta</taxon>
        <taxon>Spermatophyta</taxon>
        <taxon>Magnoliopsida</taxon>
        <taxon>eudicotyledons</taxon>
        <taxon>Gunneridae</taxon>
        <taxon>Pentapetalae</taxon>
        <taxon>rosids</taxon>
        <taxon>malvids</taxon>
        <taxon>Myrtales</taxon>
        <taxon>Lythraceae</taxon>
        <taxon>Trapa</taxon>
    </lineage>
</organism>
<evidence type="ECO:0000313" key="3">
    <source>
        <dbReference type="Proteomes" id="UP001346149"/>
    </source>
</evidence>
<keyword evidence="1" id="KW-0472">Membrane</keyword>
<proteinExistence type="predicted"/>
<accession>A0AAN7N0F3</accession>
<dbReference type="EMBL" id="JAXQNO010000002">
    <property type="protein sequence ID" value="KAK4802956.1"/>
    <property type="molecule type" value="Genomic_DNA"/>
</dbReference>
<sequence length="196" mass="21013">MAPLAPLDPLASKRRKMMKFLAYIGPFAVFQVIAILLFALVVMRVRTPKFRVSDGIAIHGLDRKNSPAASFDVNFTAPVRIKNTNFGPYKYDAATVIFTHGGVEVGQAAIPKGKANLKSTKKVNVAVTVNSSAVAGNSSSSLGSELSSGVLTLNSRGRLNGKVELMFIFKKKKSTDMNCSISISMASKAVQSVRCE</sequence>
<evidence type="ECO:0008006" key="4">
    <source>
        <dbReference type="Google" id="ProtNLM"/>
    </source>
</evidence>
<name>A0AAN7N0F3_TRANT</name>
<dbReference type="InterPro" id="IPR055301">
    <property type="entry name" value="Lea14-like_2"/>
</dbReference>
<gene>
    <name evidence="2" type="ORF">SAY86_001159</name>
</gene>
<keyword evidence="3" id="KW-1185">Reference proteome</keyword>
<keyword evidence="1" id="KW-1133">Transmembrane helix</keyword>
<reference evidence="2 3" key="1">
    <citation type="journal article" date="2023" name="Hortic Res">
        <title>Pangenome of water caltrop reveals structural variations and asymmetric subgenome divergence after allopolyploidization.</title>
        <authorList>
            <person name="Zhang X."/>
            <person name="Chen Y."/>
            <person name="Wang L."/>
            <person name="Yuan Y."/>
            <person name="Fang M."/>
            <person name="Shi L."/>
            <person name="Lu R."/>
            <person name="Comes H.P."/>
            <person name="Ma Y."/>
            <person name="Chen Y."/>
            <person name="Huang G."/>
            <person name="Zhou Y."/>
            <person name="Zheng Z."/>
            <person name="Qiu Y."/>
        </authorList>
    </citation>
    <scope>NUCLEOTIDE SEQUENCE [LARGE SCALE GENOMIC DNA]</scope>
    <source>
        <strain evidence="2">F231</strain>
    </source>
</reference>
<protein>
    <recommendedName>
        <fullName evidence="4">Late embryogenesis abundant protein LEA-2 subgroup domain-containing protein</fullName>
    </recommendedName>
</protein>